<dbReference type="EMBL" id="LXQA010268498">
    <property type="protein sequence ID" value="MCI39536.1"/>
    <property type="molecule type" value="Genomic_DNA"/>
</dbReference>
<comment type="caution">
    <text evidence="2">The sequence shown here is derived from an EMBL/GenBank/DDBJ whole genome shotgun (WGS) entry which is preliminary data.</text>
</comment>
<reference evidence="2 3" key="1">
    <citation type="journal article" date="2018" name="Front. Plant Sci.">
        <title>Red Clover (Trifolium pratense) and Zigzag Clover (T. medium) - A Picture of Genomic Similarities and Differences.</title>
        <authorList>
            <person name="Dluhosova J."/>
            <person name="Istvanek J."/>
            <person name="Nedelnik J."/>
            <person name="Repkova J."/>
        </authorList>
    </citation>
    <scope>NUCLEOTIDE SEQUENCE [LARGE SCALE GENOMIC DNA]</scope>
    <source>
        <strain evidence="3">cv. 10/8</strain>
        <tissue evidence="2">Leaf</tissue>
    </source>
</reference>
<evidence type="ECO:0000256" key="1">
    <source>
        <dbReference type="SAM" id="SignalP"/>
    </source>
</evidence>
<keyword evidence="1" id="KW-0732">Signal</keyword>
<organism evidence="2 3">
    <name type="scientific">Trifolium medium</name>
    <dbReference type="NCBI Taxonomy" id="97028"/>
    <lineage>
        <taxon>Eukaryota</taxon>
        <taxon>Viridiplantae</taxon>
        <taxon>Streptophyta</taxon>
        <taxon>Embryophyta</taxon>
        <taxon>Tracheophyta</taxon>
        <taxon>Spermatophyta</taxon>
        <taxon>Magnoliopsida</taxon>
        <taxon>eudicotyledons</taxon>
        <taxon>Gunneridae</taxon>
        <taxon>Pentapetalae</taxon>
        <taxon>rosids</taxon>
        <taxon>fabids</taxon>
        <taxon>Fabales</taxon>
        <taxon>Fabaceae</taxon>
        <taxon>Papilionoideae</taxon>
        <taxon>50 kb inversion clade</taxon>
        <taxon>NPAAA clade</taxon>
        <taxon>Hologalegina</taxon>
        <taxon>IRL clade</taxon>
        <taxon>Trifolieae</taxon>
        <taxon>Trifolium</taxon>
    </lineage>
</organism>
<feature type="non-terminal residue" evidence="2">
    <location>
        <position position="61"/>
    </location>
</feature>
<keyword evidence="3" id="KW-1185">Reference proteome</keyword>
<feature type="chain" id="PRO_5017281637" description="Secreted protein" evidence="1">
    <location>
        <begin position="17"/>
        <end position="61"/>
    </location>
</feature>
<protein>
    <recommendedName>
        <fullName evidence="4">Secreted protein</fullName>
    </recommendedName>
</protein>
<evidence type="ECO:0000313" key="3">
    <source>
        <dbReference type="Proteomes" id="UP000265520"/>
    </source>
</evidence>
<accession>A0A392RVB8</accession>
<evidence type="ECO:0000313" key="2">
    <source>
        <dbReference type="EMBL" id="MCI39536.1"/>
    </source>
</evidence>
<dbReference type="Proteomes" id="UP000265520">
    <property type="component" value="Unassembled WGS sequence"/>
</dbReference>
<evidence type="ECO:0008006" key="4">
    <source>
        <dbReference type="Google" id="ProtNLM"/>
    </source>
</evidence>
<feature type="signal peptide" evidence="1">
    <location>
        <begin position="1"/>
        <end position="16"/>
    </location>
</feature>
<proteinExistence type="predicted"/>
<sequence length="61" mass="6784">MVKIWNSFVLLLACHARMNVWRAMLDEKESLIPALGVSRMVRSVVTCVARGPEGVRRSVGS</sequence>
<dbReference type="AlphaFoldDB" id="A0A392RVB8"/>
<name>A0A392RVB8_9FABA</name>